<feature type="transmembrane region" description="Helical" evidence="10">
    <location>
        <begin position="21"/>
        <end position="44"/>
    </location>
</feature>
<dbReference type="InterPro" id="IPR036890">
    <property type="entry name" value="HATPase_C_sf"/>
</dbReference>
<evidence type="ECO:0000256" key="8">
    <source>
        <dbReference type="ARBA" id="ARBA00023012"/>
    </source>
</evidence>
<dbReference type="InterPro" id="IPR003594">
    <property type="entry name" value="HATPase_dom"/>
</dbReference>
<dbReference type="Pfam" id="PF07730">
    <property type="entry name" value="HisKA_3"/>
    <property type="match status" value="1"/>
</dbReference>
<dbReference type="PANTHER" id="PTHR24421">
    <property type="entry name" value="NITRATE/NITRITE SENSOR PROTEIN NARX-RELATED"/>
    <property type="match status" value="1"/>
</dbReference>
<dbReference type="PROSITE" id="PS50109">
    <property type="entry name" value="HIS_KIN"/>
    <property type="match status" value="1"/>
</dbReference>
<dbReference type="PANTHER" id="PTHR24421:SF10">
    <property type="entry name" value="NITRATE_NITRITE SENSOR PROTEIN NARQ"/>
    <property type="match status" value="1"/>
</dbReference>
<dbReference type="InterPro" id="IPR005467">
    <property type="entry name" value="His_kinase_dom"/>
</dbReference>
<dbReference type="Pfam" id="PF02518">
    <property type="entry name" value="HATPase_c"/>
    <property type="match status" value="1"/>
</dbReference>
<dbReference type="Gene3D" id="3.30.565.10">
    <property type="entry name" value="Histidine kinase-like ATPase, C-terminal domain"/>
    <property type="match status" value="1"/>
</dbReference>
<keyword evidence="3" id="KW-0597">Phosphoprotein</keyword>
<evidence type="ECO:0000256" key="1">
    <source>
        <dbReference type="ARBA" id="ARBA00000085"/>
    </source>
</evidence>
<dbReference type="AlphaFoldDB" id="A0A1X7KVH9"/>
<sequence>MGLPTRKVRFMAHSALTPVFVGLRTGLHVLFAALAALVIVRAVVVPSERSGAVVALAILLLVSYALGGVVARAARSHSRRRLAGSAWLAAITLEWIALLWLTPEAAYLVFPLFFLYLHLLGRWWGSAAIVIATGVAICALGIHGGWTVGGVVGPLVGAGVALLIGLGYQALAREAQQREALMQELLATQGQLAATERESGVLAERARLAREIHDTLAQGLSSIQMLLHAAERADPERPGVEHIRLARETAADNLAEARRFIRELTPPDLDDNGLGGALRRLAAGQWQAQGLDVTVRVSDSVELPMQLQTALLRIAQGAVANVIQHAHASTAAISLETDGVGLRFTIVDDGAGFDPQAADARGGRSDSFGLKAARERVDQLGGVLSVESQPGRGTTVRVDLALESIA</sequence>
<keyword evidence="9" id="KW-0175">Coiled coil</keyword>
<feature type="transmembrane region" description="Helical" evidence="10">
    <location>
        <begin position="128"/>
        <end position="146"/>
    </location>
</feature>
<gene>
    <name evidence="12" type="ORF">SAMN06296010_3003</name>
</gene>
<reference evidence="13" key="1">
    <citation type="submission" date="2017-04" db="EMBL/GenBank/DDBJ databases">
        <authorList>
            <person name="Varghese N."/>
            <person name="Submissions S."/>
        </authorList>
    </citation>
    <scope>NUCLEOTIDE SEQUENCE [LARGE SCALE GENOMIC DNA]</scope>
    <source>
        <strain evidence="13">VKM Ac-2510</strain>
    </source>
</reference>
<feature type="coiled-coil region" evidence="9">
    <location>
        <begin position="168"/>
        <end position="198"/>
    </location>
</feature>
<dbReference type="GO" id="GO:0000155">
    <property type="term" value="F:phosphorelay sensor kinase activity"/>
    <property type="evidence" value="ECO:0007669"/>
    <property type="project" value="InterPro"/>
</dbReference>
<feature type="transmembrane region" description="Helical" evidence="10">
    <location>
        <begin position="50"/>
        <end position="70"/>
    </location>
</feature>
<keyword evidence="7" id="KW-0067">ATP-binding</keyword>
<dbReference type="GO" id="GO:0046983">
    <property type="term" value="F:protein dimerization activity"/>
    <property type="evidence" value="ECO:0007669"/>
    <property type="project" value="InterPro"/>
</dbReference>
<evidence type="ECO:0000256" key="3">
    <source>
        <dbReference type="ARBA" id="ARBA00022553"/>
    </source>
</evidence>
<accession>A0A1X7KVH9</accession>
<dbReference type="GO" id="GO:0016020">
    <property type="term" value="C:membrane"/>
    <property type="evidence" value="ECO:0007669"/>
    <property type="project" value="InterPro"/>
</dbReference>
<dbReference type="Proteomes" id="UP000193244">
    <property type="component" value="Unassembled WGS sequence"/>
</dbReference>
<keyword evidence="6 12" id="KW-0418">Kinase</keyword>
<evidence type="ECO:0000256" key="10">
    <source>
        <dbReference type="SAM" id="Phobius"/>
    </source>
</evidence>
<evidence type="ECO:0000313" key="13">
    <source>
        <dbReference type="Proteomes" id="UP000193244"/>
    </source>
</evidence>
<evidence type="ECO:0000256" key="6">
    <source>
        <dbReference type="ARBA" id="ARBA00022777"/>
    </source>
</evidence>
<feature type="transmembrane region" description="Helical" evidence="10">
    <location>
        <begin position="152"/>
        <end position="172"/>
    </location>
</feature>
<keyword evidence="10" id="KW-1133">Transmembrane helix</keyword>
<dbReference type="SMART" id="SM00387">
    <property type="entry name" value="HATPase_c"/>
    <property type="match status" value="1"/>
</dbReference>
<dbReference type="InterPro" id="IPR017205">
    <property type="entry name" value="Sig_transdc_His_kinase_ChrS"/>
</dbReference>
<dbReference type="SUPFAM" id="SSF55874">
    <property type="entry name" value="ATPase domain of HSP90 chaperone/DNA topoisomerase II/histidine kinase"/>
    <property type="match status" value="1"/>
</dbReference>
<dbReference type="InterPro" id="IPR011712">
    <property type="entry name" value="Sig_transdc_His_kin_sub3_dim/P"/>
</dbReference>
<dbReference type="PIRSF" id="PIRSF037434">
    <property type="entry name" value="STHK_ChrS"/>
    <property type="match status" value="1"/>
</dbReference>
<dbReference type="STRING" id="150121.SAMN06296010_3003"/>
<proteinExistence type="predicted"/>
<dbReference type="GO" id="GO:0005524">
    <property type="term" value="F:ATP binding"/>
    <property type="evidence" value="ECO:0007669"/>
    <property type="project" value="UniProtKB-KW"/>
</dbReference>
<evidence type="ECO:0000256" key="2">
    <source>
        <dbReference type="ARBA" id="ARBA00012438"/>
    </source>
</evidence>
<feature type="domain" description="Histidine kinase" evidence="11">
    <location>
        <begin position="207"/>
        <end position="404"/>
    </location>
</feature>
<keyword evidence="5" id="KW-0547">Nucleotide-binding</keyword>
<name>A0A1X7KVH9_9MICO</name>
<evidence type="ECO:0000256" key="4">
    <source>
        <dbReference type="ARBA" id="ARBA00022679"/>
    </source>
</evidence>
<evidence type="ECO:0000259" key="11">
    <source>
        <dbReference type="PROSITE" id="PS50109"/>
    </source>
</evidence>
<comment type="catalytic activity">
    <reaction evidence="1">
        <text>ATP + protein L-histidine = ADP + protein N-phospho-L-histidine.</text>
        <dbReference type="EC" id="2.7.13.3"/>
    </reaction>
</comment>
<keyword evidence="10" id="KW-0472">Membrane</keyword>
<evidence type="ECO:0000256" key="5">
    <source>
        <dbReference type="ARBA" id="ARBA00022741"/>
    </source>
</evidence>
<dbReference type="InterPro" id="IPR050482">
    <property type="entry name" value="Sensor_HK_TwoCompSys"/>
</dbReference>
<feature type="transmembrane region" description="Helical" evidence="10">
    <location>
        <begin position="82"/>
        <end position="99"/>
    </location>
</feature>
<dbReference type="CDD" id="cd16917">
    <property type="entry name" value="HATPase_UhpB-NarQ-NarX-like"/>
    <property type="match status" value="1"/>
</dbReference>
<protein>
    <recommendedName>
        <fullName evidence="2">histidine kinase</fullName>
        <ecNumber evidence="2">2.7.13.3</ecNumber>
    </recommendedName>
</protein>
<keyword evidence="8" id="KW-0902">Two-component regulatory system</keyword>
<keyword evidence="10" id="KW-0812">Transmembrane</keyword>
<keyword evidence="13" id="KW-1185">Reference proteome</keyword>
<dbReference type="Gene3D" id="1.20.5.1930">
    <property type="match status" value="1"/>
</dbReference>
<dbReference type="EMBL" id="FXAY01000005">
    <property type="protein sequence ID" value="SMG45461.1"/>
    <property type="molecule type" value="Genomic_DNA"/>
</dbReference>
<evidence type="ECO:0000256" key="7">
    <source>
        <dbReference type="ARBA" id="ARBA00022840"/>
    </source>
</evidence>
<keyword evidence="4" id="KW-0808">Transferase</keyword>
<evidence type="ECO:0000313" key="12">
    <source>
        <dbReference type="EMBL" id="SMG45461.1"/>
    </source>
</evidence>
<evidence type="ECO:0000256" key="9">
    <source>
        <dbReference type="SAM" id="Coils"/>
    </source>
</evidence>
<organism evidence="12 13">
    <name type="scientific">Agreia pratensis</name>
    <dbReference type="NCBI Taxonomy" id="150121"/>
    <lineage>
        <taxon>Bacteria</taxon>
        <taxon>Bacillati</taxon>
        <taxon>Actinomycetota</taxon>
        <taxon>Actinomycetes</taxon>
        <taxon>Micrococcales</taxon>
        <taxon>Microbacteriaceae</taxon>
        <taxon>Agreia</taxon>
    </lineage>
</organism>
<dbReference type="EC" id="2.7.13.3" evidence="2"/>